<organism evidence="19 20">
    <name type="scientific">Cyphellophora europaea (strain CBS 101466)</name>
    <name type="common">Phialophora europaea</name>
    <dbReference type="NCBI Taxonomy" id="1220924"/>
    <lineage>
        <taxon>Eukaryota</taxon>
        <taxon>Fungi</taxon>
        <taxon>Dikarya</taxon>
        <taxon>Ascomycota</taxon>
        <taxon>Pezizomycotina</taxon>
        <taxon>Eurotiomycetes</taxon>
        <taxon>Chaetothyriomycetidae</taxon>
        <taxon>Chaetothyriales</taxon>
        <taxon>Cyphellophoraceae</taxon>
        <taxon>Cyphellophora</taxon>
    </lineage>
</organism>
<evidence type="ECO:0000256" key="9">
    <source>
        <dbReference type="ARBA" id="ARBA00023002"/>
    </source>
</evidence>
<evidence type="ECO:0000256" key="11">
    <source>
        <dbReference type="ARBA" id="ARBA00030363"/>
    </source>
</evidence>
<evidence type="ECO:0000259" key="17">
    <source>
        <dbReference type="Pfam" id="PF02668"/>
    </source>
</evidence>
<keyword evidence="20" id="KW-1185">Reference proteome</keyword>
<keyword evidence="7" id="KW-0124">Carnitine biosynthesis</keyword>
<comment type="function">
    <text evidence="14">Converts trimethyllysine (TML) into hydroxytrimethyllysine (HTML).</text>
</comment>
<dbReference type="eggNOG" id="KOG3889">
    <property type="taxonomic scope" value="Eukaryota"/>
</dbReference>
<dbReference type="Gene3D" id="3.30.2020.30">
    <property type="match status" value="1"/>
</dbReference>
<proteinExistence type="inferred from homology"/>
<evidence type="ECO:0000256" key="7">
    <source>
        <dbReference type="ARBA" id="ARBA00022873"/>
    </source>
</evidence>
<comment type="cofactor">
    <cofactor evidence="1">
        <name>Fe(2+)</name>
        <dbReference type="ChEBI" id="CHEBI:29033"/>
    </cofactor>
</comment>
<comment type="cofactor">
    <cofactor evidence="2">
        <name>L-ascorbate</name>
        <dbReference type="ChEBI" id="CHEBI:38290"/>
    </cofactor>
</comment>
<evidence type="ECO:0000256" key="4">
    <source>
        <dbReference type="ARBA" id="ARBA00008654"/>
    </source>
</evidence>
<evidence type="ECO:0000256" key="1">
    <source>
        <dbReference type="ARBA" id="ARBA00001954"/>
    </source>
</evidence>
<dbReference type="NCBIfam" id="TIGR02410">
    <property type="entry name" value="carnitine_TMLD"/>
    <property type="match status" value="1"/>
</dbReference>
<evidence type="ECO:0000256" key="6">
    <source>
        <dbReference type="ARBA" id="ARBA00022723"/>
    </source>
</evidence>
<reference evidence="19 20" key="1">
    <citation type="submission" date="2013-03" db="EMBL/GenBank/DDBJ databases">
        <title>The Genome Sequence of Phialophora europaea CBS 101466.</title>
        <authorList>
            <consortium name="The Broad Institute Genomics Platform"/>
            <person name="Cuomo C."/>
            <person name="de Hoog S."/>
            <person name="Gorbushina A."/>
            <person name="Walker B."/>
            <person name="Young S.K."/>
            <person name="Zeng Q."/>
            <person name="Gargeya S."/>
            <person name="Fitzgerald M."/>
            <person name="Haas B."/>
            <person name="Abouelleil A."/>
            <person name="Allen A.W."/>
            <person name="Alvarado L."/>
            <person name="Arachchi H.M."/>
            <person name="Berlin A.M."/>
            <person name="Chapman S.B."/>
            <person name="Gainer-Dewar J."/>
            <person name="Goldberg J."/>
            <person name="Griggs A."/>
            <person name="Gujja S."/>
            <person name="Hansen M."/>
            <person name="Howarth C."/>
            <person name="Imamovic A."/>
            <person name="Ireland A."/>
            <person name="Larimer J."/>
            <person name="McCowan C."/>
            <person name="Murphy C."/>
            <person name="Pearson M."/>
            <person name="Poon T.W."/>
            <person name="Priest M."/>
            <person name="Roberts A."/>
            <person name="Saif S."/>
            <person name="Shea T."/>
            <person name="Sisk P."/>
            <person name="Sykes S."/>
            <person name="Wortman J."/>
            <person name="Nusbaum C."/>
            <person name="Birren B."/>
        </authorList>
    </citation>
    <scope>NUCLEOTIDE SEQUENCE [LARGE SCALE GENOMIC DNA]</scope>
    <source>
        <strain evidence="19 20">CBS 101466</strain>
    </source>
</reference>
<dbReference type="Pfam" id="PF06155">
    <property type="entry name" value="GBBH-like_N"/>
    <property type="match status" value="1"/>
</dbReference>
<evidence type="ECO:0000259" key="18">
    <source>
        <dbReference type="Pfam" id="PF06155"/>
    </source>
</evidence>
<dbReference type="GeneID" id="19968565"/>
<dbReference type="VEuPathDB" id="FungiDB:HMPREF1541_01226"/>
<dbReference type="OrthoDB" id="408743at2759"/>
<dbReference type="SUPFAM" id="SSF51197">
    <property type="entry name" value="Clavaminate synthase-like"/>
    <property type="match status" value="1"/>
</dbReference>
<evidence type="ECO:0000256" key="16">
    <source>
        <dbReference type="ARBA" id="ARBA00071191"/>
    </source>
</evidence>
<dbReference type="EC" id="1.14.11.8" evidence="5"/>
<evidence type="ECO:0000256" key="14">
    <source>
        <dbReference type="ARBA" id="ARBA00046008"/>
    </source>
</evidence>
<dbReference type="HOGENOM" id="CLU_021859_2_2_1"/>
<evidence type="ECO:0000256" key="2">
    <source>
        <dbReference type="ARBA" id="ARBA00001961"/>
    </source>
</evidence>
<dbReference type="PANTHER" id="PTHR10696:SF51">
    <property type="entry name" value="TRIMETHYLLYSINE DIOXYGENASE, MITOCHONDRIAL"/>
    <property type="match status" value="1"/>
</dbReference>
<dbReference type="GO" id="GO:0045329">
    <property type="term" value="P:carnitine biosynthetic process"/>
    <property type="evidence" value="ECO:0007669"/>
    <property type="project" value="UniProtKB-UniPathway"/>
</dbReference>
<evidence type="ECO:0000256" key="15">
    <source>
        <dbReference type="ARBA" id="ARBA00049334"/>
    </source>
</evidence>
<keyword evidence="8 19" id="KW-0223">Dioxygenase</keyword>
<dbReference type="InterPro" id="IPR038492">
    <property type="entry name" value="GBBH-like_N_sf"/>
</dbReference>
<dbReference type="InterPro" id="IPR050411">
    <property type="entry name" value="AlphaKG_dependent_hydroxylases"/>
</dbReference>
<dbReference type="InterPro" id="IPR003819">
    <property type="entry name" value="TauD/TfdA-like"/>
</dbReference>
<dbReference type="AlphaFoldDB" id="W2SE80"/>
<dbReference type="STRING" id="1220924.W2SE80"/>
<accession>W2SE80</accession>
<evidence type="ECO:0000313" key="20">
    <source>
        <dbReference type="Proteomes" id="UP000030752"/>
    </source>
</evidence>
<dbReference type="InterPro" id="IPR012776">
    <property type="entry name" value="Trimethyllysine_dOase"/>
</dbReference>
<dbReference type="CDD" id="cd00250">
    <property type="entry name" value="CAS_like"/>
    <property type="match status" value="1"/>
</dbReference>
<evidence type="ECO:0000256" key="10">
    <source>
        <dbReference type="ARBA" id="ARBA00023004"/>
    </source>
</evidence>
<dbReference type="EMBL" id="KB822711">
    <property type="protein sequence ID" value="ETN47036.1"/>
    <property type="molecule type" value="Genomic_DNA"/>
</dbReference>
<protein>
    <recommendedName>
        <fullName evidence="16">Trimethyllysine dioxygenase</fullName>
        <ecNumber evidence="5">1.14.11.8</ecNumber>
    </recommendedName>
    <alternativeName>
        <fullName evidence="12">Epsilon-trimethyllysine 2-oxoglutarate dioxygenase</fullName>
    </alternativeName>
    <alternativeName>
        <fullName evidence="11">TML hydroxylase</fullName>
    </alternativeName>
    <alternativeName>
        <fullName evidence="13">TML-alpha-ketoglutarate dioxygenase</fullName>
    </alternativeName>
</protein>
<keyword evidence="9" id="KW-0560">Oxidoreductase</keyword>
<dbReference type="FunFam" id="3.30.2020.30:FF:000002">
    <property type="entry name" value="Putative gamma-butyrobetaine dioxygenase"/>
    <property type="match status" value="1"/>
</dbReference>
<dbReference type="GO" id="GO:0005506">
    <property type="term" value="F:iron ion binding"/>
    <property type="evidence" value="ECO:0007669"/>
    <property type="project" value="InterPro"/>
</dbReference>
<dbReference type="Proteomes" id="UP000030752">
    <property type="component" value="Unassembled WGS sequence"/>
</dbReference>
<dbReference type="Gene3D" id="3.60.130.10">
    <property type="entry name" value="Clavaminate synthase-like"/>
    <property type="match status" value="1"/>
</dbReference>
<gene>
    <name evidence="19" type="ORF">HMPREF1541_01226</name>
</gene>
<evidence type="ECO:0000256" key="3">
    <source>
        <dbReference type="ARBA" id="ARBA00005022"/>
    </source>
</evidence>
<evidence type="ECO:0000256" key="12">
    <source>
        <dbReference type="ARBA" id="ARBA00031778"/>
    </source>
</evidence>
<comment type="similarity">
    <text evidence="4">Belongs to the gamma-BBH/TMLD family.</text>
</comment>
<dbReference type="InterPro" id="IPR010376">
    <property type="entry name" value="GBBH-like_N"/>
</dbReference>
<keyword evidence="10" id="KW-0408">Iron</keyword>
<dbReference type="GO" id="GO:0050353">
    <property type="term" value="F:trimethyllysine dioxygenase activity"/>
    <property type="evidence" value="ECO:0007669"/>
    <property type="project" value="UniProtKB-EC"/>
</dbReference>
<comment type="catalytic activity">
    <reaction evidence="15">
        <text>N(6),N(6),N(6)-trimethyl-L-lysine + 2-oxoglutarate + O2 = (3S)-3-hydroxy-N(6),N(6),N(6)-trimethyl-L-lysine + succinate + CO2</text>
        <dbReference type="Rhea" id="RHEA:14181"/>
        <dbReference type="ChEBI" id="CHEBI:15379"/>
        <dbReference type="ChEBI" id="CHEBI:16526"/>
        <dbReference type="ChEBI" id="CHEBI:16810"/>
        <dbReference type="ChEBI" id="CHEBI:30031"/>
        <dbReference type="ChEBI" id="CHEBI:58100"/>
        <dbReference type="ChEBI" id="CHEBI:141499"/>
        <dbReference type="EC" id="1.14.11.8"/>
    </reaction>
</comment>
<dbReference type="InParanoid" id="W2SE80"/>
<dbReference type="GO" id="GO:0005739">
    <property type="term" value="C:mitochondrion"/>
    <property type="evidence" value="ECO:0007669"/>
    <property type="project" value="TreeGrafter"/>
</dbReference>
<dbReference type="InterPro" id="IPR042098">
    <property type="entry name" value="TauD-like_sf"/>
</dbReference>
<evidence type="ECO:0000256" key="8">
    <source>
        <dbReference type="ARBA" id="ARBA00022964"/>
    </source>
</evidence>
<evidence type="ECO:0000256" key="13">
    <source>
        <dbReference type="ARBA" id="ARBA00032283"/>
    </source>
</evidence>
<name>W2SE80_CYPE1</name>
<comment type="pathway">
    <text evidence="3">Amine and polyamine biosynthesis; carnitine biosynthesis.</text>
</comment>
<evidence type="ECO:0000256" key="5">
    <source>
        <dbReference type="ARBA" id="ARBA00012267"/>
    </source>
</evidence>
<sequence length="478" mass="52608">MSGLSPLRRSCCGPSRLTLRWQASSRRTLLTARHVQQGTAPLPIRCSRSAPRAPTGSCLFSAYRRLISSSARPATPKVLINDIASQEVLVELDSGEAARYPSFWLRDHCLCETCSHPHTHQRQLDTFALDPSTKAASIAPTSDGLEIIWADGDAHRSLFPWSWLREHSPFPSSKLNATQRHQATRHWTPFLPSSPRPQTSFETLTSQSGRASLFSQIQTHGLAFISNTPPSPEATIELLNALGPIRHTHYGGFWDFTSVANPIDTAYTNLSLPLHTDTTYFNDPCGLQLFHLLSHGPSSTTPQPADFDATLGGESTFSDGFAAADALYRTDKAAYELLSTIPIVFAAEGSPAGPFRNNALHIQGGPVLNHADPSMRPNALSPSTLTQVRWNNCDRSPLTVFPSHSVMLGWYRAAKLWKEILESGEFEVQVKLRPGEPVVFDNWRVLHGRKAFEGKRRMCGAYTAMDDFRAGAQALGVV</sequence>
<evidence type="ECO:0000313" key="19">
    <source>
        <dbReference type="EMBL" id="ETN47036.1"/>
    </source>
</evidence>
<keyword evidence="6" id="KW-0479">Metal-binding</keyword>
<dbReference type="UniPathway" id="UPA00118"/>
<feature type="domain" description="TauD/TfdA-like" evidence="17">
    <location>
        <begin position="203"/>
        <end position="462"/>
    </location>
</feature>
<dbReference type="Pfam" id="PF02668">
    <property type="entry name" value="TauD"/>
    <property type="match status" value="1"/>
</dbReference>
<feature type="domain" description="Gamma-butyrobetaine hydroxylase-like N-terminal" evidence="18">
    <location>
        <begin position="85"/>
        <end position="165"/>
    </location>
</feature>
<dbReference type="RefSeq" id="XP_008711748.1">
    <property type="nucleotide sequence ID" value="XM_008713526.1"/>
</dbReference>
<dbReference type="PANTHER" id="PTHR10696">
    <property type="entry name" value="GAMMA-BUTYROBETAINE HYDROXYLASE-RELATED"/>
    <property type="match status" value="1"/>
</dbReference>